<keyword evidence="1" id="KW-0812">Transmembrane</keyword>
<gene>
    <name evidence="2" type="ORF">E1267_03905</name>
</gene>
<dbReference type="RefSeq" id="WP_132329844.1">
    <property type="nucleotide sequence ID" value="NZ_SMJZ01000008.1"/>
</dbReference>
<feature type="transmembrane region" description="Helical" evidence="1">
    <location>
        <begin position="88"/>
        <end position="107"/>
    </location>
</feature>
<dbReference type="EMBL" id="SMJZ01000008">
    <property type="protein sequence ID" value="TDC10524.1"/>
    <property type="molecule type" value="Genomic_DNA"/>
</dbReference>
<keyword evidence="1" id="KW-0472">Membrane</keyword>
<dbReference type="Proteomes" id="UP000295157">
    <property type="component" value="Unassembled WGS sequence"/>
</dbReference>
<evidence type="ECO:0008006" key="4">
    <source>
        <dbReference type="Google" id="ProtNLM"/>
    </source>
</evidence>
<sequence length="623" mass="67375">MSETQQDEPAAPPPSRKAQIAAAVQTALIGALAGAFVTWISAPWLGLFARQPLHVQLWVSLAVGSALGVVALIPVLRDLIQRHPDKVRTALCVLAGAAVATGVWTVIRTAAADDQCPAPAELRLVTASENVAELTARTRTYVREHQTEDGCPVVRMTVGAAPPPIHLRDAFDNGWEWREDRRDQPYARLYDLQPDAWVASSAAEADELRAGQLRSLSARKREDTVGRDQLVLAMSGKRSEELDTYMDNPDDYSFGEVWDTLTNTMGMTIARPFPETSVAALIGTHDVFHDRGLPESRYPKAEQELVEDGLGADTVTSLLCEFDRLADRADGGDPKIALLVPGHGVDDYNADRVEGCEGTGDSAPLVAVRHHDLSTLDYQFVKVSWPDQRSPERAKLVEHFGAWLRTHPLFPNAPGPRDSELGLRELGQLRKLVLDELRPQLGLRLLVDTSGSADRPVRVQAAEAVRANSRLLGPRDKVEVFGLHALTRNGPAEVTRIAAESTREQLGAVAAGIESTAFDRWDAPASAGLSRLGAGDEAVAAPVVLLTDGRLFDNEGTGDAAHVIARALKDAETVSGLYVVVFGQDECAVSALPDTDKPYRCVTVGEGADQALTRAIITVRGWR</sequence>
<dbReference type="OrthoDB" id="3542505at2"/>
<dbReference type="AlphaFoldDB" id="A0A4R4NNY4"/>
<evidence type="ECO:0000256" key="1">
    <source>
        <dbReference type="SAM" id="Phobius"/>
    </source>
</evidence>
<reference evidence="2 3" key="1">
    <citation type="submission" date="2019-02" db="EMBL/GenBank/DDBJ databases">
        <title>Draft genome sequences of novel Actinobacteria.</title>
        <authorList>
            <person name="Sahin N."/>
            <person name="Ay H."/>
            <person name="Saygin H."/>
        </authorList>
    </citation>
    <scope>NUCLEOTIDE SEQUENCE [LARGE SCALE GENOMIC DNA]</scope>
    <source>
        <strain evidence="2 3">KC201</strain>
    </source>
</reference>
<proteinExistence type="predicted"/>
<evidence type="ECO:0000313" key="3">
    <source>
        <dbReference type="Proteomes" id="UP000295157"/>
    </source>
</evidence>
<feature type="transmembrane region" description="Helical" evidence="1">
    <location>
        <begin position="57"/>
        <end position="76"/>
    </location>
</feature>
<protein>
    <recommendedName>
        <fullName evidence="4">VWA domain-containing protein</fullName>
    </recommendedName>
</protein>
<evidence type="ECO:0000313" key="2">
    <source>
        <dbReference type="EMBL" id="TDC10524.1"/>
    </source>
</evidence>
<organism evidence="2 3">
    <name type="scientific">Nonomuraea longispora</name>
    <dbReference type="NCBI Taxonomy" id="1848320"/>
    <lineage>
        <taxon>Bacteria</taxon>
        <taxon>Bacillati</taxon>
        <taxon>Actinomycetota</taxon>
        <taxon>Actinomycetes</taxon>
        <taxon>Streptosporangiales</taxon>
        <taxon>Streptosporangiaceae</taxon>
        <taxon>Nonomuraea</taxon>
    </lineage>
</organism>
<keyword evidence="1" id="KW-1133">Transmembrane helix</keyword>
<feature type="transmembrane region" description="Helical" evidence="1">
    <location>
        <begin position="20"/>
        <end position="45"/>
    </location>
</feature>
<keyword evidence="3" id="KW-1185">Reference proteome</keyword>
<accession>A0A4R4NNY4</accession>
<comment type="caution">
    <text evidence="2">The sequence shown here is derived from an EMBL/GenBank/DDBJ whole genome shotgun (WGS) entry which is preliminary data.</text>
</comment>
<name>A0A4R4NNY4_9ACTN</name>